<evidence type="ECO:0000313" key="2">
    <source>
        <dbReference type="EMBL" id="KAH7061067.1"/>
    </source>
</evidence>
<reference evidence="2 3" key="1">
    <citation type="journal article" date="2021" name="Nat. Commun.">
        <title>Genetic determinants of endophytism in the Arabidopsis root mycobiome.</title>
        <authorList>
            <person name="Mesny F."/>
            <person name="Miyauchi S."/>
            <person name="Thiergart T."/>
            <person name="Pickel B."/>
            <person name="Atanasova L."/>
            <person name="Karlsson M."/>
            <person name="Huettel B."/>
            <person name="Barry K.W."/>
            <person name="Haridas S."/>
            <person name="Chen C."/>
            <person name="Bauer D."/>
            <person name="Andreopoulos W."/>
            <person name="Pangilinan J."/>
            <person name="LaButti K."/>
            <person name="Riley R."/>
            <person name="Lipzen A."/>
            <person name="Clum A."/>
            <person name="Drula E."/>
            <person name="Henrissat B."/>
            <person name="Kohler A."/>
            <person name="Grigoriev I.V."/>
            <person name="Martin F.M."/>
            <person name="Hacquard S."/>
        </authorList>
    </citation>
    <scope>NUCLEOTIDE SEQUENCE [LARGE SCALE GENOMIC DNA]</scope>
    <source>
        <strain evidence="2 3">MPI-SDFR-AT-0080</strain>
    </source>
</reference>
<name>A0ABQ8GMT2_9PEZI</name>
<proteinExistence type="predicted"/>
<feature type="region of interest" description="Disordered" evidence="1">
    <location>
        <begin position="86"/>
        <end position="128"/>
    </location>
</feature>
<keyword evidence="3" id="KW-1185">Reference proteome</keyword>
<comment type="caution">
    <text evidence="2">The sequence shown here is derived from an EMBL/GenBank/DDBJ whole genome shotgun (WGS) entry which is preliminary data.</text>
</comment>
<organism evidence="2 3">
    <name type="scientific">Macrophomina phaseolina</name>
    <dbReference type="NCBI Taxonomy" id="35725"/>
    <lineage>
        <taxon>Eukaryota</taxon>
        <taxon>Fungi</taxon>
        <taxon>Dikarya</taxon>
        <taxon>Ascomycota</taxon>
        <taxon>Pezizomycotina</taxon>
        <taxon>Dothideomycetes</taxon>
        <taxon>Dothideomycetes incertae sedis</taxon>
        <taxon>Botryosphaeriales</taxon>
        <taxon>Botryosphaeriaceae</taxon>
        <taxon>Macrophomina</taxon>
    </lineage>
</organism>
<dbReference type="EMBL" id="JAGTJR010000004">
    <property type="protein sequence ID" value="KAH7061067.1"/>
    <property type="molecule type" value="Genomic_DNA"/>
</dbReference>
<sequence length="228" mass="24342">MSDSSLHRHIFPCGAVSRKEAPADPLRLQNPDVDAVRRSHVFHVLPSITIEARGAIWEDGNCTENADAIFGRNGVGVGIQPVDNVVDGAEDAEPGGHSEDGGGAAEVRKGEGDGGEAEGRIADPSPPTAKNPYLLTGSFALYNPFKHTIFFSLLFPAFSAPPARSTLTNIFVRALVTVPLVPLLYLRIDGAKLYFFLRHETIECLLVLRSVVPDKLAGAGVGALCFAR</sequence>
<dbReference type="Proteomes" id="UP000774617">
    <property type="component" value="Unassembled WGS sequence"/>
</dbReference>
<accession>A0ABQ8GMT2</accession>
<feature type="compositionally biased region" description="Basic and acidic residues" evidence="1">
    <location>
        <begin position="94"/>
        <end position="121"/>
    </location>
</feature>
<protein>
    <submittedName>
        <fullName evidence="2">Uncharacterized protein</fullName>
    </submittedName>
</protein>
<evidence type="ECO:0000313" key="3">
    <source>
        <dbReference type="Proteomes" id="UP000774617"/>
    </source>
</evidence>
<evidence type="ECO:0000256" key="1">
    <source>
        <dbReference type="SAM" id="MobiDB-lite"/>
    </source>
</evidence>
<gene>
    <name evidence="2" type="ORF">B0J12DRAFT_782025</name>
</gene>